<dbReference type="AlphaFoldDB" id="A0A401P9N3"/>
<comment type="caution">
    <text evidence="1">The sequence shown here is derived from an EMBL/GenBank/DDBJ whole genome shotgun (WGS) entry which is preliminary data.</text>
</comment>
<name>A0A401P9N3_SCYTO</name>
<sequence>MSNLPLLAARPLFPRGPEGGVGTHSMQTTEIFLFAPGKWSQKRHSAAEWTPPPLPAAFKGIINYIQSQIKCHHKDEGLAVPLSSSSPLKSTT</sequence>
<proteinExistence type="predicted"/>
<evidence type="ECO:0000313" key="1">
    <source>
        <dbReference type="EMBL" id="GCB69855.1"/>
    </source>
</evidence>
<organism evidence="1 2">
    <name type="scientific">Scyliorhinus torazame</name>
    <name type="common">Cloudy catshark</name>
    <name type="synonym">Catulus torazame</name>
    <dbReference type="NCBI Taxonomy" id="75743"/>
    <lineage>
        <taxon>Eukaryota</taxon>
        <taxon>Metazoa</taxon>
        <taxon>Chordata</taxon>
        <taxon>Craniata</taxon>
        <taxon>Vertebrata</taxon>
        <taxon>Chondrichthyes</taxon>
        <taxon>Elasmobranchii</taxon>
        <taxon>Galeomorphii</taxon>
        <taxon>Galeoidea</taxon>
        <taxon>Carcharhiniformes</taxon>
        <taxon>Scyliorhinidae</taxon>
        <taxon>Scyliorhinus</taxon>
    </lineage>
</organism>
<protein>
    <submittedName>
        <fullName evidence="1">Uncharacterized protein</fullName>
    </submittedName>
</protein>
<dbReference type="EMBL" id="BFAA01001744">
    <property type="protein sequence ID" value="GCB69855.1"/>
    <property type="molecule type" value="Genomic_DNA"/>
</dbReference>
<accession>A0A401P9N3</accession>
<dbReference type="Proteomes" id="UP000288216">
    <property type="component" value="Unassembled WGS sequence"/>
</dbReference>
<reference evidence="1 2" key="1">
    <citation type="journal article" date="2018" name="Nat. Ecol. Evol.">
        <title>Shark genomes provide insights into elasmobranch evolution and the origin of vertebrates.</title>
        <authorList>
            <person name="Hara Y"/>
            <person name="Yamaguchi K"/>
            <person name="Onimaru K"/>
            <person name="Kadota M"/>
            <person name="Koyanagi M"/>
            <person name="Keeley SD"/>
            <person name="Tatsumi K"/>
            <person name="Tanaka K"/>
            <person name="Motone F"/>
            <person name="Kageyama Y"/>
            <person name="Nozu R"/>
            <person name="Adachi N"/>
            <person name="Nishimura O"/>
            <person name="Nakagawa R"/>
            <person name="Tanegashima C"/>
            <person name="Kiyatake I"/>
            <person name="Matsumoto R"/>
            <person name="Murakumo K"/>
            <person name="Nishida K"/>
            <person name="Terakita A"/>
            <person name="Kuratani S"/>
            <person name="Sato K"/>
            <person name="Hyodo S Kuraku.S."/>
        </authorList>
    </citation>
    <scope>NUCLEOTIDE SEQUENCE [LARGE SCALE GENOMIC DNA]</scope>
</reference>
<gene>
    <name evidence="1" type="ORF">scyTo_0005549</name>
</gene>
<evidence type="ECO:0000313" key="2">
    <source>
        <dbReference type="Proteomes" id="UP000288216"/>
    </source>
</evidence>
<keyword evidence="2" id="KW-1185">Reference proteome</keyword>